<protein>
    <recommendedName>
        <fullName evidence="4">HIT domain-containing protein</fullName>
    </recommendedName>
</protein>
<sequence length="130" mass="14725">MSEVEQAQHPQIPAPNEETIFDKIASKQIPANIVYEDDLVMAFRDISPQAPVHIVLIPKHRDGLTRLLVAEERHKALLGHMMWAASEVARREHLEAGWRLTVNDGVWGSQSVYHLHFHILGGRQMGWPPG</sequence>
<name>A0AAU9IKJ4_9CILI</name>
<dbReference type="CDD" id="cd01276">
    <property type="entry name" value="PKCI_related"/>
    <property type="match status" value="1"/>
</dbReference>
<dbReference type="PANTHER" id="PTHR23089">
    <property type="entry name" value="HISTIDINE TRIAD HIT PROTEIN"/>
    <property type="match status" value="1"/>
</dbReference>
<dbReference type="InterPro" id="IPR001310">
    <property type="entry name" value="Histidine_triad_HIT"/>
</dbReference>
<feature type="active site" description="Tele-AMP-histidine intermediate" evidence="1">
    <location>
        <position position="116"/>
    </location>
</feature>
<dbReference type="Pfam" id="PF01230">
    <property type="entry name" value="HIT"/>
    <property type="match status" value="1"/>
</dbReference>
<feature type="short sequence motif" description="Histidine triad motif" evidence="2 3">
    <location>
        <begin position="114"/>
        <end position="118"/>
    </location>
</feature>
<keyword evidence="6" id="KW-1185">Reference proteome</keyword>
<dbReference type="SUPFAM" id="SSF54197">
    <property type="entry name" value="HIT-like"/>
    <property type="match status" value="1"/>
</dbReference>
<dbReference type="Gene3D" id="3.30.428.10">
    <property type="entry name" value="HIT-like"/>
    <property type="match status" value="1"/>
</dbReference>
<reference evidence="5" key="1">
    <citation type="submission" date="2021-09" db="EMBL/GenBank/DDBJ databases">
        <authorList>
            <consortium name="AG Swart"/>
            <person name="Singh M."/>
            <person name="Singh A."/>
            <person name="Seah K."/>
            <person name="Emmerich C."/>
        </authorList>
    </citation>
    <scope>NUCLEOTIDE SEQUENCE</scope>
    <source>
        <strain evidence="5">ATCC30299</strain>
    </source>
</reference>
<dbReference type="PROSITE" id="PS51084">
    <property type="entry name" value="HIT_2"/>
    <property type="match status" value="1"/>
</dbReference>
<dbReference type="EMBL" id="CAJZBQ010000011">
    <property type="protein sequence ID" value="CAG9313762.1"/>
    <property type="molecule type" value="Genomic_DNA"/>
</dbReference>
<dbReference type="PRINTS" id="PR00332">
    <property type="entry name" value="HISTRIAD"/>
</dbReference>
<evidence type="ECO:0000259" key="4">
    <source>
        <dbReference type="PROSITE" id="PS51084"/>
    </source>
</evidence>
<dbReference type="InterPro" id="IPR036265">
    <property type="entry name" value="HIT-like_sf"/>
</dbReference>
<evidence type="ECO:0000256" key="2">
    <source>
        <dbReference type="PIRSR" id="PIRSR601310-3"/>
    </source>
</evidence>
<dbReference type="InterPro" id="IPR011146">
    <property type="entry name" value="HIT-like"/>
</dbReference>
<feature type="domain" description="HIT" evidence="4">
    <location>
        <begin position="20"/>
        <end position="130"/>
    </location>
</feature>
<dbReference type="Proteomes" id="UP001162131">
    <property type="component" value="Unassembled WGS sequence"/>
</dbReference>
<proteinExistence type="predicted"/>
<dbReference type="AlphaFoldDB" id="A0AAU9IKJ4"/>
<dbReference type="FunFam" id="3.30.428.10:FF:000005">
    <property type="entry name" value="Histidine triad nucleotide-binding protein 1"/>
    <property type="match status" value="1"/>
</dbReference>
<dbReference type="InterPro" id="IPR019808">
    <property type="entry name" value="Histidine_triad_CS"/>
</dbReference>
<evidence type="ECO:0000256" key="1">
    <source>
        <dbReference type="PIRSR" id="PIRSR601310-1"/>
    </source>
</evidence>
<evidence type="ECO:0000313" key="5">
    <source>
        <dbReference type="EMBL" id="CAG9313762.1"/>
    </source>
</evidence>
<organism evidence="5 6">
    <name type="scientific">Blepharisma stoltei</name>
    <dbReference type="NCBI Taxonomy" id="1481888"/>
    <lineage>
        <taxon>Eukaryota</taxon>
        <taxon>Sar</taxon>
        <taxon>Alveolata</taxon>
        <taxon>Ciliophora</taxon>
        <taxon>Postciliodesmatophora</taxon>
        <taxon>Heterotrichea</taxon>
        <taxon>Heterotrichida</taxon>
        <taxon>Blepharismidae</taxon>
        <taxon>Blepharisma</taxon>
    </lineage>
</organism>
<dbReference type="GO" id="GO:0003824">
    <property type="term" value="F:catalytic activity"/>
    <property type="evidence" value="ECO:0007669"/>
    <property type="project" value="InterPro"/>
</dbReference>
<evidence type="ECO:0000313" key="6">
    <source>
        <dbReference type="Proteomes" id="UP001162131"/>
    </source>
</evidence>
<comment type="caution">
    <text evidence="5">The sequence shown here is derived from an EMBL/GenBank/DDBJ whole genome shotgun (WGS) entry which is preliminary data.</text>
</comment>
<dbReference type="PROSITE" id="PS00892">
    <property type="entry name" value="HIT_1"/>
    <property type="match status" value="1"/>
</dbReference>
<evidence type="ECO:0000256" key="3">
    <source>
        <dbReference type="PROSITE-ProRule" id="PRU00464"/>
    </source>
</evidence>
<accession>A0AAU9IKJ4</accession>
<gene>
    <name evidence="5" type="ORF">BSTOLATCC_MIC9566</name>
</gene>